<reference evidence="1" key="2">
    <citation type="journal article" date="2015" name="Data Brief">
        <title>Shoot transcriptome of the giant reed, Arundo donax.</title>
        <authorList>
            <person name="Barrero R.A."/>
            <person name="Guerrero F.D."/>
            <person name="Moolhuijzen P."/>
            <person name="Goolsby J.A."/>
            <person name="Tidwell J."/>
            <person name="Bellgard S.E."/>
            <person name="Bellgard M.I."/>
        </authorList>
    </citation>
    <scope>NUCLEOTIDE SEQUENCE</scope>
    <source>
        <tissue evidence="1">Shoot tissue taken approximately 20 cm above the soil surface</tissue>
    </source>
</reference>
<name>A0A0A9SV66_ARUDO</name>
<proteinExistence type="predicted"/>
<organism evidence="1">
    <name type="scientific">Arundo donax</name>
    <name type="common">Giant reed</name>
    <name type="synonym">Donax arundinaceus</name>
    <dbReference type="NCBI Taxonomy" id="35708"/>
    <lineage>
        <taxon>Eukaryota</taxon>
        <taxon>Viridiplantae</taxon>
        <taxon>Streptophyta</taxon>
        <taxon>Embryophyta</taxon>
        <taxon>Tracheophyta</taxon>
        <taxon>Spermatophyta</taxon>
        <taxon>Magnoliopsida</taxon>
        <taxon>Liliopsida</taxon>
        <taxon>Poales</taxon>
        <taxon>Poaceae</taxon>
        <taxon>PACMAD clade</taxon>
        <taxon>Arundinoideae</taxon>
        <taxon>Arundineae</taxon>
        <taxon>Arundo</taxon>
    </lineage>
</organism>
<reference evidence="1" key="1">
    <citation type="submission" date="2014-09" db="EMBL/GenBank/DDBJ databases">
        <authorList>
            <person name="Magalhaes I.L.F."/>
            <person name="Oliveira U."/>
            <person name="Santos F.R."/>
            <person name="Vidigal T.H.D.A."/>
            <person name="Brescovit A.D."/>
            <person name="Santos A.J."/>
        </authorList>
    </citation>
    <scope>NUCLEOTIDE SEQUENCE</scope>
    <source>
        <tissue evidence="1">Shoot tissue taken approximately 20 cm above the soil surface</tissue>
    </source>
</reference>
<dbReference type="EMBL" id="GBRH01267555">
    <property type="protein sequence ID" value="JAD30340.1"/>
    <property type="molecule type" value="Transcribed_RNA"/>
</dbReference>
<evidence type="ECO:0000313" key="1">
    <source>
        <dbReference type="EMBL" id="JAD30340.1"/>
    </source>
</evidence>
<accession>A0A0A9SV66</accession>
<dbReference type="AlphaFoldDB" id="A0A0A9SV66"/>
<protein>
    <submittedName>
        <fullName evidence="1">Uncharacterized protein</fullName>
    </submittedName>
</protein>
<sequence length="62" mass="6929">MKHKGFAEKWISWMKQILSTGTSSILLNGVRGKRFKCKRGVRQGDPLSPLLFALAADLLQSI</sequence>